<sequence>MRGRRWRRDGGVTLATAAPLPPRRPPAAARRRPPLPRAGDSTPAKQQQLPDRLFHTTEPSANVTISNVNNNYITVIIIIITIIRARMTGCSGDR</sequence>
<dbReference type="EMBL" id="VSRR010001102">
    <property type="protein sequence ID" value="MPC22570.1"/>
    <property type="molecule type" value="Genomic_DNA"/>
</dbReference>
<keyword evidence="3" id="KW-1185">Reference proteome</keyword>
<evidence type="ECO:0000313" key="3">
    <source>
        <dbReference type="Proteomes" id="UP000324222"/>
    </source>
</evidence>
<proteinExistence type="predicted"/>
<feature type="region of interest" description="Disordered" evidence="1">
    <location>
        <begin position="1"/>
        <end position="57"/>
    </location>
</feature>
<accession>A0A5B7DM34</accession>
<protein>
    <submittedName>
        <fullName evidence="2">Uncharacterized protein</fullName>
    </submittedName>
</protein>
<reference evidence="2 3" key="1">
    <citation type="submission" date="2019-05" db="EMBL/GenBank/DDBJ databases">
        <title>Another draft genome of Portunus trituberculatus and its Hox gene families provides insights of decapod evolution.</title>
        <authorList>
            <person name="Jeong J.-H."/>
            <person name="Song I."/>
            <person name="Kim S."/>
            <person name="Choi T."/>
            <person name="Kim D."/>
            <person name="Ryu S."/>
            <person name="Kim W."/>
        </authorList>
    </citation>
    <scope>NUCLEOTIDE SEQUENCE [LARGE SCALE GENOMIC DNA]</scope>
    <source>
        <tissue evidence="2">Muscle</tissue>
    </source>
</reference>
<evidence type="ECO:0000256" key="1">
    <source>
        <dbReference type="SAM" id="MobiDB-lite"/>
    </source>
</evidence>
<evidence type="ECO:0000313" key="2">
    <source>
        <dbReference type="EMBL" id="MPC22570.1"/>
    </source>
</evidence>
<name>A0A5B7DM34_PORTR</name>
<dbReference type="Proteomes" id="UP000324222">
    <property type="component" value="Unassembled WGS sequence"/>
</dbReference>
<organism evidence="2 3">
    <name type="scientific">Portunus trituberculatus</name>
    <name type="common">Swimming crab</name>
    <name type="synonym">Neptunus trituberculatus</name>
    <dbReference type="NCBI Taxonomy" id="210409"/>
    <lineage>
        <taxon>Eukaryota</taxon>
        <taxon>Metazoa</taxon>
        <taxon>Ecdysozoa</taxon>
        <taxon>Arthropoda</taxon>
        <taxon>Crustacea</taxon>
        <taxon>Multicrustacea</taxon>
        <taxon>Malacostraca</taxon>
        <taxon>Eumalacostraca</taxon>
        <taxon>Eucarida</taxon>
        <taxon>Decapoda</taxon>
        <taxon>Pleocyemata</taxon>
        <taxon>Brachyura</taxon>
        <taxon>Eubrachyura</taxon>
        <taxon>Portunoidea</taxon>
        <taxon>Portunidae</taxon>
        <taxon>Portuninae</taxon>
        <taxon>Portunus</taxon>
    </lineage>
</organism>
<dbReference type="AlphaFoldDB" id="A0A5B7DM34"/>
<comment type="caution">
    <text evidence="2">The sequence shown here is derived from an EMBL/GenBank/DDBJ whole genome shotgun (WGS) entry which is preliminary data.</text>
</comment>
<gene>
    <name evidence="2" type="ORF">E2C01_015587</name>
</gene>